<keyword evidence="2" id="KW-1185">Reference proteome</keyword>
<sequence length="255" mass="27195">MSDSTVYLITGAARGIGFELVKLYSADPSNVIIAGVRDTTSPTALLEVAKSSQAKIHVVKIVAGDEEGNKAAAKEVEGLVGRVDVLWANAGISDTPKPVLQINHGDMQRHWETNTLGPLYLFQSFYPLLLKSTKAEKKFIITSTLAGSLTAAVPFPITAYGSSKAAINFVGIHIHQEHAEKDKVAVVMVHPGMVSTDMGNVGIESFGGHEKVASFGVTILTPVQSATYVKEVADKATIESHGGKFFNYDGEGLPW</sequence>
<dbReference type="InterPro" id="IPR002347">
    <property type="entry name" value="SDR_fam"/>
</dbReference>
<evidence type="ECO:0000313" key="2">
    <source>
        <dbReference type="Proteomes" id="UP000812966"/>
    </source>
</evidence>
<dbReference type="CDD" id="cd05325">
    <property type="entry name" value="carb_red_sniffer_like_SDR_c"/>
    <property type="match status" value="1"/>
</dbReference>
<dbReference type="AlphaFoldDB" id="A0A8K0JJW6"/>
<gene>
    <name evidence="1" type="ORF">FFLO_03990</name>
</gene>
<dbReference type="OrthoDB" id="9876299at2759"/>
<dbReference type="Gene3D" id="3.40.50.720">
    <property type="entry name" value="NAD(P)-binding Rossmann-like Domain"/>
    <property type="match status" value="1"/>
</dbReference>
<dbReference type="PRINTS" id="PR00081">
    <property type="entry name" value="GDHRDH"/>
</dbReference>
<name>A0A8K0JJW6_9TREE</name>
<dbReference type="PANTHER" id="PTHR45458">
    <property type="entry name" value="SHORT-CHAIN DEHYDROGENASE/REDUCTASE SDR"/>
    <property type="match status" value="1"/>
</dbReference>
<dbReference type="EMBL" id="JABELV010000078">
    <property type="protein sequence ID" value="KAG7531983.1"/>
    <property type="molecule type" value="Genomic_DNA"/>
</dbReference>
<proteinExistence type="predicted"/>
<dbReference type="SUPFAM" id="SSF51735">
    <property type="entry name" value="NAD(P)-binding Rossmann-fold domains"/>
    <property type="match status" value="1"/>
</dbReference>
<protein>
    <recommendedName>
        <fullName evidence="3">NAD(P)-binding protein</fullName>
    </recommendedName>
</protein>
<dbReference type="Pfam" id="PF00106">
    <property type="entry name" value="adh_short"/>
    <property type="match status" value="1"/>
</dbReference>
<evidence type="ECO:0008006" key="3">
    <source>
        <dbReference type="Google" id="ProtNLM"/>
    </source>
</evidence>
<dbReference type="Proteomes" id="UP000812966">
    <property type="component" value="Unassembled WGS sequence"/>
</dbReference>
<evidence type="ECO:0000313" key="1">
    <source>
        <dbReference type="EMBL" id="KAG7531983.1"/>
    </source>
</evidence>
<organism evidence="1 2">
    <name type="scientific">Filobasidium floriforme</name>
    <dbReference type="NCBI Taxonomy" id="5210"/>
    <lineage>
        <taxon>Eukaryota</taxon>
        <taxon>Fungi</taxon>
        <taxon>Dikarya</taxon>
        <taxon>Basidiomycota</taxon>
        <taxon>Agaricomycotina</taxon>
        <taxon>Tremellomycetes</taxon>
        <taxon>Filobasidiales</taxon>
        <taxon>Filobasidiaceae</taxon>
        <taxon>Filobasidium</taxon>
    </lineage>
</organism>
<dbReference type="InterPro" id="IPR036291">
    <property type="entry name" value="NAD(P)-bd_dom_sf"/>
</dbReference>
<dbReference type="GO" id="GO:0016616">
    <property type="term" value="F:oxidoreductase activity, acting on the CH-OH group of donors, NAD or NADP as acceptor"/>
    <property type="evidence" value="ECO:0007669"/>
    <property type="project" value="TreeGrafter"/>
</dbReference>
<reference evidence="1" key="1">
    <citation type="submission" date="2020-04" db="EMBL/GenBank/DDBJ databases">
        <title>Analysis of mating type loci in Filobasidium floriforme.</title>
        <authorList>
            <person name="Nowrousian M."/>
        </authorList>
    </citation>
    <scope>NUCLEOTIDE SEQUENCE</scope>
    <source>
        <strain evidence="1">CBS 6242</strain>
    </source>
</reference>
<comment type="caution">
    <text evidence="1">The sequence shown here is derived from an EMBL/GenBank/DDBJ whole genome shotgun (WGS) entry which is preliminary data.</text>
</comment>
<dbReference type="InterPro" id="IPR052184">
    <property type="entry name" value="SDR_enzymes"/>
</dbReference>
<dbReference type="PANTHER" id="PTHR45458:SF3">
    <property type="entry name" value="CHAIN DEHYDROGENASE (ATSC), PUTATIVE-RELATED"/>
    <property type="match status" value="1"/>
</dbReference>
<accession>A0A8K0JJW6</accession>